<evidence type="ECO:0000259" key="6">
    <source>
        <dbReference type="Pfam" id="PF04991"/>
    </source>
</evidence>
<dbReference type="InterPro" id="IPR009644">
    <property type="entry name" value="FKTN/MNN4/W02B3.4-1"/>
</dbReference>
<dbReference type="GeneID" id="63720786"/>
<feature type="region of interest" description="Disordered" evidence="5">
    <location>
        <begin position="86"/>
        <end position="147"/>
    </location>
</feature>
<proteinExistence type="predicted"/>
<dbReference type="STRING" id="98403.A0A151GGI4"/>
<sequence length="458" mass="51520">MGGVKLFEVLGRLLAFLGPTDNQAKVSKYSYAPEPPRAALARRGARRRPVLARGRMFATLIPPSLHLFSLCSVPCPSYSATTTARCLDDDDDSRSRLRSSSKPSPHPSCGLAPRLRSNPDQGLRCRRRPPASTRSISSRCRVRSGARARRSSLPACLSPHALKSLPPPRGTRAPADGVRRGAAAMVAVSLLVASLATLASAVKYFTEPCCSYQLGHYDKRYFKAKLDYKEYRPVLRDLIRSYLITMDAYGVETWLAHGTLLGWWWNGQIMPWDTDLDVQVSNATMNWMGTRLNRTEHVYNVTNTGPGKPDERTYMLDVNPHHVELARGNGHNIIDARWIDTTSAMFIDITSVRQRNPSKPGLFACKNHHNYQSQDLWPMRISEFEGIRARIPYNFEGILTKEYGAKCLVAEEYSGHKWNANLKEWVLQKPGEEKKAFAAAAERKKKELIRQGRLRVQS</sequence>
<dbReference type="InParanoid" id="A0A151GGI4"/>
<accession>A0A151GGI4</accession>
<dbReference type="Pfam" id="PF04991">
    <property type="entry name" value="LicD"/>
    <property type="match status" value="1"/>
</dbReference>
<dbReference type="InterPro" id="IPR007074">
    <property type="entry name" value="LicD/FKTN/FKRP_NTP_transf"/>
</dbReference>
<protein>
    <recommendedName>
        <fullName evidence="6">LicD/FKTN/FKRP nucleotidyltransferase domain-containing protein</fullName>
    </recommendedName>
</protein>
<dbReference type="Proteomes" id="UP000076580">
    <property type="component" value="Chromosome 03"/>
</dbReference>
<dbReference type="RefSeq" id="XP_040655528.1">
    <property type="nucleotide sequence ID" value="XM_040805424.1"/>
</dbReference>
<dbReference type="PANTHER" id="PTHR15407">
    <property type="entry name" value="FUKUTIN-RELATED"/>
    <property type="match status" value="1"/>
</dbReference>
<evidence type="ECO:0000256" key="4">
    <source>
        <dbReference type="ARBA" id="ARBA00023136"/>
    </source>
</evidence>
<dbReference type="GO" id="GO:0016020">
    <property type="term" value="C:membrane"/>
    <property type="evidence" value="ECO:0007669"/>
    <property type="project" value="UniProtKB-SubCell"/>
</dbReference>
<evidence type="ECO:0000256" key="3">
    <source>
        <dbReference type="ARBA" id="ARBA00022989"/>
    </source>
</evidence>
<keyword evidence="2" id="KW-0812">Transmembrane</keyword>
<feature type="domain" description="LicD/FKTN/FKRP nucleotidyltransferase" evidence="6">
    <location>
        <begin position="248"/>
        <end position="357"/>
    </location>
</feature>
<evidence type="ECO:0000256" key="5">
    <source>
        <dbReference type="SAM" id="MobiDB-lite"/>
    </source>
</evidence>
<name>A0A151GGI4_DRECN</name>
<dbReference type="EMBL" id="LAYC01000003">
    <property type="protein sequence ID" value="KYK56176.1"/>
    <property type="molecule type" value="Genomic_DNA"/>
</dbReference>
<evidence type="ECO:0000256" key="2">
    <source>
        <dbReference type="ARBA" id="ARBA00022692"/>
    </source>
</evidence>
<keyword evidence="3" id="KW-1133">Transmembrane helix</keyword>
<keyword evidence="8" id="KW-1185">Reference proteome</keyword>
<keyword evidence="4" id="KW-0472">Membrane</keyword>
<organism evidence="7 8">
    <name type="scientific">Drechmeria coniospora</name>
    <name type="common">Nematophagous fungus</name>
    <name type="synonym">Meria coniospora</name>
    <dbReference type="NCBI Taxonomy" id="98403"/>
    <lineage>
        <taxon>Eukaryota</taxon>
        <taxon>Fungi</taxon>
        <taxon>Dikarya</taxon>
        <taxon>Ascomycota</taxon>
        <taxon>Pezizomycotina</taxon>
        <taxon>Sordariomycetes</taxon>
        <taxon>Hypocreomycetidae</taxon>
        <taxon>Hypocreales</taxon>
        <taxon>Ophiocordycipitaceae</taxon>
        <taxon>Drechmeria</taxon>
    </lineage>
</organism>
<evidence type="ECO:0000256" key="1">
    <source>
        <dbReference type="ARBA" id="ARBA00004167"/>
    </source>
</evidence>
<dbReference type="GO" id="GO:0009100">
    <property type="term" value="P:glycoprotein metabolic process"/>
    <property type="evidence" value="ECO:0007669"/>
    <property type="project" value="UniProtKB-ARBA"/>
</dbReference>
<gene>
    <name evidence="7" type="ORF">DCS_08143</name>
</gene>
<evidence type="ECO:0000313" key="8">
    <source>
        <dbReference type="Proteomes" id="UP000076580"/>
    </source>
</evidence>
<reference evidence="7 8" key="1">
    <citation type="journal article" date="2016" name="Sci. Rep.">
        <title>Insights into Adaptations to a Near-Obligate Nematode Endoparasitic Lifestyle from the Finished Genome of Drechmeria coniospora.</title>
        <authorList>
            <person name="Zhang L."/>
            <person name="Zhou Z."/>
            <person name="Guo Q."/>
            <person name="Fokkens L."/>
            <person name="Miskei M."/>
            <person name="Pocsi I."/>
            <person name="Zhang W."/>
            <person name="Chen M."/>
            <person name="Wang L."/>
            <person name="Sun Y."/>
            <person name="Donzelli B.G."/>
            <person name="Gibson D.M."/>
            <person name="Nelson D.R."/>
            <person name="Luo J.G."/>
            <person name="Rep M."/>
            <person name="Liu H."/>
            <person name="Yang S."/>
            <person name="Wang J."/>
            <person name="Krasnoff S.B."/>
            <person name="Xu Y."/>
            <person name="Molnar I."/>
            <person name="Lin M."/>
        </authorList>
    </citation>
    <scope>NUCLEOTIDE SEQUENCE [LARGE SCALE GENOMIC DNA]</scope>
    <source>
        <strain evidence="7 8">ARSEF 6962</strain>
    </source>
</reference>
<evidence type="ECO:0000313" key="7">
    <source>
        <dbReference type="EMBL" id="KYK56176.1"/>
    </source>
</evidence>
<dbReference type="AlphaFoldDB" id="A0A151GGI4"/>
<comment type="subcellular location">
    <subcellularLocation>
        <location evidence="1">Membrane</location>
        <topology evidence="1">Single-pass membrane protein</topology>
    </subcellularLocation>
</comment>
<dbReference type="PANTHER" id="PTHR15407:SF28">
    <property type="entry name" value="RIBITOL-5-PHOSPHATE TRANSFERASE FKTN"/>
    <property type="match status" value="1"/>
</dbReference>
<comment type="caution">
    <text evidence="7">The sequence shown here is derived from an EMBL/GenBank/DDBJ whole genome shotgun (WGS) entry which is preliminary data.</text>
</comment>